<sequence>MAVADDVLEPAEGVPDMQAGELALGVLEGTELAEARRRQLSDPDFAREVEWWNAQFGLMGQQVTGVMPPAGVWRAIESRIEGMGNHAPTELGRRAPAGWSIATALAGLGAAAAAIALYVSTPTGVPVPAPVPTPAQPARNVLIAQLSDEASGMKLASVVDPTAERLSLSISGLAAAPGKAPELWVVPEGGAPVSLGQIPEDGQLTRELSGEETRLLVAGALVAVTFEDADGTRHEAPTPPIVLAGPLDQV</sequence>
<reference evidence="3" key="2">
    <citation type="submission" date="2020-09" db="EMBL/GenBank/DDBJ databases">
        <authorList>
            <person name="Sun Q."/>
            <person name="Zhou Y."/>
        </authorList>
    </citation>
    <scope>NUCLEOTIDE SEQUENCE</scope>
    <source>
        <strain evidence="3">CGMCC 1.15360</strain>
    </source>
</reference>
<dbReference type="Pfam" id="PF10099">
    <property type="entry name" value="RskA_C"/>
    <property type="match status" value="1"/>
</dbReference>
<comment type="caution">
    <text evidence="3">The sequence shown here is derived from an EMBL/GenBank/DDBJ whole genome shotgun (WGS) entry which is preliminary data.</text>
</comment>
<evidence type="ECO:0000256" key="1">
    <source>
        <dbReference type="SAM" id="MobiDB-lite"/>
    </source>
</evidence>
<evidence type="ECO:0000313" key="3">
    <source>
        <dbReference type="EMBL" id="GGD62205.1"/>
    </source>
</evidence>
<dbReference type="GO" id="GO:0005886">
    <property type="term" value="C:plasma membrane"/>
    <property type="evidence" value="ECO:0007669"/>
    <property type="project" value="InterPro"/>
</dbReference>
<dbReference type="InterPro" id="IPR018764">
    <property type="entry name" value="RskA_C"/>
</dbReference>
<dbReference type="InterPro" id="IPR051474">
    <property type="entry name" value="Anti-sigma-K/W_factor"/>
</dbReference>
<evidence type="ECO:0000259" key="2">
    <source>
        <dbReference type="Pfam" id="PF10099"/>
    </source>
</evidence>
<proteinExistence type="predicted"/>
<accession>A0A916YUX5</accession>
<dbReference type="AlphaFoldDB" id="A0A916YUX5"/>
<evidence type="ECO:0000313" key="4">
    <source>
        <dbReference type="Proteomes" id="UP000612349"/>
    </source>
</evidence>
<reference evidence="3" key="1">
    <citation type="journal article" date="2014" name="Int. J. Syst. Evol. Microbiol.">
        <title>Complete genome sequence of Corynebacterium casei LMG S-19264T (=DSM 44701T), isolated from a smear-ripened cheese.</title>
        <authorList>
            <consortium name="US DOE Joint Genome Institute (JGI-PGF)"/>
            <person name="Walter F."/>
            <person name="Albersmeier A."/>
            <person name="Kalinowski J."/>
            <person name="Ruckert C."/>
        </authorList>
    </citation>
    <scope>NUCLEOTIDE SEQUENCE</scope>
    <source>
        <strain evidence="3">CGMCC 1.15360</strain>
    </source>
</reference>
<dbReference type="GO" id="GO:0006417">
    <property type="term" value="P:regulation of translation"/>
    <property type="evidence" value="ECO:0007669"/>
    <property type="project" value="TreeGrafter"/>
</dbReference>
<dbReference type="PANTHER" id="PTHR37461">
    <property type="entry name" value="ANTI-SIGMA-K FACTOR RSKA"/>
    <property type="match status" value="1"/>
</dbReference>
<dbReference type="PANTHER" id="PTHR37461:SF1">
    <property type="entry name" value="ANTI-SIGMA-K FACTOR RSKA"/>
    <property type="match status" value="1"/>
</dbReference>
<keyword evidence="4" id="KW-1185">Reference proteome</keyword>
<gene>
    <name evidence="3" type="ORF">GCM10010990_09520</name>
</gene>
<dbReference type="EMBL" id="BMIP01000002">
    <property type="protein sequence ID" value="GGD62205.1"/>
    <property type="molecule type" value="Genomic_DNA"/>
</dbReference>
<feature type="domain" description="Anti-sigma K factor RskA C-terminal" evidence="2">
    <location>
        <begin position="108"/>
        <end position="241"/>
    </location>
</feature>
<feature type="region of interest" description="Disordered" evidence="1">
    <location>
        <begin position="231"/>
        <end position="250"/>
    </location>
</feature>
<name>A0A916YUX5_9SPHN</name>
<dbReference type="GO" id="GO:0016989">
    <property type="term" value="F:sigma factor antagonist activity"/>
    <property type="evidence" value="ECO:0007669"/>
    <property type="project" value="TreeGrafter"/>
</dbReference>
<organism evidence="3 4">
    <name type="scientific">Croceicoccus mobilis</name>
    <dbReference type="NCBI Taxonomy" id="1703339"/>
    <lineage>
        <taxon>Bacteria</taxon>
        <taxon>Pseudomonadati</taxon>
        <taxon>Pseudomonadota</taxon>
        <taxon>Alphaproteobacteria</taxon>
        <taxon>Sphingomonadales</taxon>
        <taxon>Erythrobacteraceae</taxon>
        <taxon>Croceicoccus</taxon>
    </lineage>
</organism>
<protein>
    <recommendedName>
        <fullName evidence="2">Anti-sigma K factor RskA C-terminal domain-containing protein</fullName>
    </recommendedName>
</protein>
<dbReference type="Proteomes" id="UP000612349">
    <property type="component" value="Unassembled WGS sequence"/>
</dbReference>